<dbReference type="KEGG" id="slc:SL103_21690"/>
<dbReference type="AlphaFoldDB" id="A0A1D7VP11"/>
<dbReference type="EMBL" id="CP017157">
    <property type="protein sequence ID" value="AOP48499.1"/>
    <property type="molecule type" value="Genomic_DNA"/>
</dbReference>
<dbReference type="SUPFAM" id="SSF53850">
    <property type="entry name" value="Periplasmic binding protein-like II"/>
    <property type="match status" value="1"/>
</dbReference>
<dbReference type="CDD" id="cd13611">
    <property type="entry name" value="PBP2_YehZ"/>
    <property type="match status" value="1"/>
</dbReference>
<dbReference type="Gene3D" id="3.40.190.10">
    <property type="entry name" value="Periplasmic binding protein-like II"/>
    <property type="match status" value="1"/>
</dbReference>
<organism evidence="2 3">
    <name type="scientific">Streptomyces lydicus</name>
    <dbReference type="NCBI Taxonomy" id="47763"/>
    <lineage>
        <taxon>Bacteria</taxon>
        <taxon>Bacillati</taxon>
        <taxon>Actinomycetota</taxon>
        <taxon>Actinomycetes</taxon>
        <taxon>Kitasatosporales</taxon>
        <taxon>Streptomycetaceae</taxon>
        <taxon>Streptomyces</taxon>
    </lineage>
</organism>
<evidence type="ECO:0000313" key="2">
    <source>
        <dbReference type="EMBL" id="AOP48499.1"/>
    </source>
</evidence>
<dbReference type="OrthoDB" id="9781705at2"/>
<dbReference type="Pfam" id="PF04069">
    <property type="entry name" value="OpuAC"/>
    <property type="match status" value="1"/>
</dbReference>
<dbReference type="InterPro" id="IPR007210">
    <property type="entry name" value="ABC_Gly_betaine_transp_sub-bd"/>
</dbReference>
<evidence type="ECO:0000259" key="1">
    <source>
        <dbReference type="Pfam" id="PF04069"/>
    </source>
</evidence>
<reference evidence="2 3" key="1">
    <citation type="submission" date="2016-09" db="EMBL/GenBank/DDBJ databases">
        <title>Complete genome sequencing of Streptomyces lydicus 103 and metabolic pathways analysis of antibiotic biosynthesis.</title>
        <authorList>
            <person name="Jia N."/>
            <person name="Ding M.-Z."/>
            <person name="Gao F."/>
            <person name="Yuan Y.-J."/>
        </authorList>
    </citation>
    <scope>NUCLEOTIDE SEQUENCE [LARGE SCALE GENOMIC DNA]</scope>
    <source>
        <strain evidence="2 3">103</strain>
    </source>
</reference>
<dbReference type="GO" id="GO:0022857">
    <property type="term" value="F:transmembrane transporter activity"/>
    <property type="evidence" value="ECO:0007669"/>
    <property type="project" value="InterPro"/>
</dbReference>
<evidence type="ECO:0000313" key="3">
    <source>
        <dbReference type="Proteomes" id="UP000094094"/>
    </source>
</evidence>
<keyword evidence="3" id="KW-1185">Reference proteome</keyword>
<proteinExistence type="predicted"/>
<accession>A0A1D7VP11</accession>
<feature type="domain" description="ABC-type glycine betaine transport system substrate-binding" evidence="1">
    <location>
        <begin position="53"/>
        <end position="320"/>
    </location>
</feature>
<gene>
    <name evidence="2" type="ORF">SL103_21690</name>
</gene>
<protein>
    <submittedName>
        <fullName evidence="2">Glycine/betaine ABC transporter substrate-binding protein</fullName>
    </submittedName>
</protein>
<dbReference type="Gene3D" id="3.40.190.120">
    <property type="entry name" value="Osmoprotection protein (prox), domain 2"/>
    <property type="match status" value="1"/>
</dbReference>
<name>A0A1D7VP11_9ACTN</name>
<sequence>MRRARVRTAVAGAGALLLAAAGLSGCGLTSGSPLADSVRPGSVGKGRPLEGAQLTVTSKEFTEQIILGQIMGLVFKAAGAEVLDRTNIQGSIGAREAVKSGAADGMYEYTGTAWITYLGHTKPVVDPYGQWEAVREEDRRNGVTWLPAAPLNNTYALVANQANAQKYRLRTLSDVARLTKKDPGAATICGGSEFSVRDDGLPGVAKTYGFALRRGNFKKMDDGVVYTQVAEGASCALGVAATTDGRIPELKLKVLEDDRHFFPNYNAAPEMNSATMRKYPAIADLLTPITKRLTGAEAQRLNARVDVDGEDPHEVAKDWLVREGFIREG</sequence>
<dbReference type="RefSeq" id="WP_069570624.1">
    <property type="nucleotide sequence ID" value="NZ_CP017157.1"/>
</dbReference>
<dbReference type="Proteomes" id="UP000094094">
    <property type="component" value="Chromosome"/>
</dbReference>
<dbReference type="PROSITE" id="PS51257">
    <property type="entry name" value="PROKAR_LIPOPROTEIN"/>
    <property type="match status" value="1"/>
</dbReference>
<dbReference type="GO" id="GO:0043190">
    <property type="term" value="C:ATP-binding cassette (ABC) transporter complex"/>
    <property type="evidence" value="ECO:0007669"/>
    <property type="project" value="InterPro"/>
</dbReference>